<feature type="region of interest" description="Disordered" evidence="1">
    <location>
        <begin position="153"/>
        <end position="179"/>
    </location>
</feature>
<evidence type="ECO:0008006" key="4">
    <source>
        <dbReference type="Google" id="ProtNLM"/>
    </source>
</evidence>
<feature type="compositionally biased region" description="Low complexity" evidence="1">
    <location>
        <begin position="157"/>
        <end position="179"/>
    </location>
</feature>
<name>A0ABY3W926_9MICC</name>
<dbReference type="EMBL" id="CP093326">
    <property type="protein sequence ID" value="UNK44822.1"/>
    <property type="molecule type" value="Genomic_DNA"/>
</dbReference>
<organism evidence="2 3">
    <name type="scientific">Arthrobacter sulfonylureivorans</name>
    <dbReference type="NCBI Taxonomy" id="2486855"/>
    <lineage>
        <taxon>Bacteria</taxon>
        <taxon>Bacillati</taxon>
        <taxon>Actinomycetota</taxon>
        <taxon>Actinomycetes</taxon>
        <taxon>Micrococcales</taxon>
        <taxon>Micrococcaceae</taxon>
        <taxon>Arthrobacter</taxon>
    </lineage>
</organism>
<proteinExistence type="predicted"/>
<gene>
    <name evidence="2" type="ORF">MNQ99_12720</name>
</gene>
<accession>A0ABY3W926</accession>
<keyword evidence="3" id="KW-1185">Reference proteome</keyword>
<evidence type="ECO:0000313" key="3">
    <source>
        <dbReference type="Proteomes" id="UP000829069"/>
    </source>
</evidence>
<sequence length="574" mass="59779">MSAAPRTVRTEPSLHTAIRPAKARGRTWAGAGIAGALTVVLALAGCTVPGEAPGSGSPAASSAAAPGRVQLNTGAAEPEVIAGSDAEASLAASRALFASSPVAFVAAADDAKALAAAEAESVPLGVPLLLAGDGLESELVRLGVRQVKVFGQPPAEPAASPSSAPEEASSGTPDVGSSATASASASAAAASAAVAGTGSDGGITGWAVLLPRVEVLPPDGELDLPDGAAEPADASILIDRDGEQDYPATLAVAEAAGARVFQDPKADPRQSSATIDFLRAEPERRVLGIGKAFGTDDTFGRRVQAALDVPELPGGGQLAFPSRRMVALYGHPAGPALGALGEQGIKESVRRAKKLAKSYQPHSKEPVVPAFEIIATIASASAGKDGDYSAETDVDELRPWVDAAGKAGVYVVLDLQPGRSDFLEQAKLYADLLKEPHVGLALDPEWRLGKGERHMEQIGSVSAAEINKVSDWLADLTRKNSLPQKVLILHQFQYRMISDRQKLETGHPELALVLHADGHGNPGQKLETWRALRQDLPKGIRMGWKNFYDEDTPTFSPERTYTEVDPAPWFVSYQ</sequence>
<evidence type="ECO:0000256" key="1">
    <source>
        <dbReference type="SAM" id="MobiDB-lite"/>
    </source>
</evidence>
<dbReference type="Proteomes" id="UP000829069">
    <property type="component" value="Chromosome"/>
</dbReference>
<dbReference type="RefSeq" id="WP_241913183.1">
    <property type="nucleotide sequence ID" value="NZ_CP093326.1"/>
</dbReference>
<reference evidence="2 3" key="1">
    <citation type="submission" date="2022-03" db="EMBL/GenBank/DDBJ databases">
        <title>Isotopic signatures of nitrous oxide derived from detoxification processes.</title>
        <authorList>
            <person name="Behrendt U."/>
            <person name="Buchen C."/>
            <person name="Well R."/>
            <person name="Ulrich A."/>
            <person name="Rohe L."/>
            <person name="Kolb S."/>
            <person name="Schloter M."/>
            <person name="Horn M.A."/>
            <person name="Augustin J."/>
        </authorList>
    </citation>
    <scope>NUCLEOTIDE SEQUENCE [LARGE SCALE GENOMIC DNA]</scope>
    <source>
        <strain evidence="2 3">S4-C24</strain>
    </source>
</reference>
<protein>
    <recommendedName>
        <fullName evidence="4">Cell wall-binding repeat 2 family protein</fullName>
    </recommendedName>
</protein>
<evidence type="ECO:0000313" key="2">
    <source>
        <dbReference type="EMBL" id="UNK44822.1"/>
    </source>
</evidence>